<dbReference type="Proteomes" id="UP000199290">
    <property type="component" value="Unassembled WGS sequence"/>
</dbReference>
<keyword evidence="1" id="KW-1133">Transmembrane helix</keyword>
<dbReference type="EMBL" id="FOYV01000001">
    <property type="protein sequence ID" value="SFR43946.1"/>
    <property type="molecule type" value="Genomic_DNA"/>
</dbReference>
<organism evidence="2 3">
    <name type="scientific">Marinobacter gudaonensis</name>
    <dbReference type="NCBI Taxonomy" id="375760"/>
    <lineage>
        <taxon>Bacteria</taxon>
        <taxon>Pseudomonadati</taxon>
        <taxon>Pseudomonadota</taxon>
        <taxon>Gammaproteobacteria</taxon>
        <taxon>Pseudomonadales</taxon>
        <taxon>Marinobacteraceae</taxon>
        <taxon>Marinobacter</taxon>
    </lineage>
</organism>
<keyword evidence="3" id="KW-1185">Reference proteome</keyword>
<keyword evidence="1" id="KW-0812">Transmembrane</keyword>
<dbReference type="OrthoDB" id="370375at2"/>
<keyword evidence="1" id="KW-0472">Membrane</keyword>
<sequence>MDNQWFLIFADALLVLHTLLVAFVILGLVATFVGYFLGWHWVRNVWFRLAHLLVIGVVVLQSWLGVICPLTSWEMALRAKAGQAGQAGYEGSFIQHWLQSILYYSAPDWVFILAYTVFGALVLASWFVVRPGRQD</sequence>
<accession>A0A1I6GP89</accession>
<dbReference type="Pfam" id="PF10861">
    <property type="entry name" value="DUF2784"/>
    <property type="match status" value="1"/>
</dbReference>
<protein>
    <recommendedName>
        <fullName evidence="4">DUF2784 domain-containing protein</fullName>
    </recommendedName>
</protein>
<feature type="transmembrane region" description="Helical" evidence="1">
    <location>
        <begin position="49"/>
        <end position="72"/>
    </location>
</feature>
<evidence type="ECO:0000313" key="2">
    <source>
        <dbReference type="EMBL" id="SFR43946.1"/>
    </source>
</evidence>
<reference evidence="3" key="1">
    <citation type="submission" date="2016-10" db="EMBL/GenBank/DDBJ databases">
        <authorList>
            <person name="Varghese N."/>
            <person name="Submissions S."/>
        </authorList>
    </citation>
    <scope>NUCLEOTIDE SEQUENCE [LARGE SCALE GENOMIC DNA]</scope>
    <source>
        <strain evidence="3">CGMCC 1.6294</strain>
    </source>
</reference>
<feature type="transmembrane region" description="Helical" evidence="1">
    <location>
        <begin position="12"/>
        <end position="37"/>
    </location>
</feature>
<evidence type="ECO:0000313" key="3">
    <source>
        <dbReference type="Proteomes" id="UP000199290"/>
    </source>
</evidence>
<dbReference type="AlphaFoldDB" id="A0A1I6GP89"/>
<proteinExistence type="predicted"/>
<dbReference type="RefSeq" id="WP_091987284.1">
    <property type="nucleotide sequence ID" value="NZ_FOYV01000001.1"/>
</dbReference>
<evidence type="ECO:0008006" key="4">
    <source>
        <dbReference type="Google" id="ProtNLM"/>
    </source>
</evidence>
<dbReference type="InterPro" id="IPR021218">
    <property type="entry name" value="DUF2784"/>
</dbReference>
<gene>
    <name evidence="2" type="ORF">SAMN04488073_1257</name>
</gene>
<evidence type="ECO:0000256" key="1">
    <source>
        <dbReference type="SAM" id="Phobius"/>
    </source>
</evidence>
<feature type="transmembrane region" description="Helical" evidence="1">
    <location>
        <begin position="109"/>
        <end position="129"/>
    </location>
</feature>
<name>A0A1I6GP89_9GAMM</name>